<accession>A0A3Q8WTN7</accession>
<sequence length="202" mass="22321">MNKRPRRPAQIDPEQVEYLTGEPDPAESSLISHAAAQALVPTDSRQNIEDDVRERIMALIDEEGIDLIAEAWVRAPADTLGGMLWRGYLLSEWIRREPDDVARRHAASSAVAESEERPEPRTPAEIQERWASVFAGEGADGFADLLRDSAAFAFFLGNLDAVWISSDTHDLATLVTRRNDALIETAKELAIGAGLFDKGRLD</sequence>
<organism evidence="2 3">
    <name type="scientific">Flaviflexus salsibiostraticola</name>
    <dbReference type="NCBI Taxonomy" id="1282737"/>
    <lineage>
        <taxon>Bacteria</taxon>
        <taxon>Bacillati</taxon>
        <taxon>Actinomycetota</taxon>
        <taxon>Actinomycetes</taxon>
        <taxon>Actinomycetales</taxon>
        <taxon>Actinomycetaceae</taxon>
        <taxon>Flaviflexus</taxon>
    </lineage>
</organism>
<evidence type="ECO:0000313" key="3">
    <source>
        <dbReference type="Proteomes" id="UP000270021"/>
    </source>
</evidence>
<name>A0A3Q8WTN7_9ACTO</name>
<proteinExistence type="predicted"/>
<gene>
    <name evidence="2" type="ORF">EJO69_06930</name>
</gene>
<evidence type="ECO:0000313" key="2">
    <source>
        <dbReference type="EMBL" id="AZN30073.1"/>
    </source>
</evidence>
<dbReference type="KEGG" id="fsl:EJO69_06930"/>
<feature type="region of interest" description="Disordered" evidence="1">
    <location>
        <begin position="1"/>
        <end position="26"/>
    </location>
</feature>
<dbReference type="OrthoDB" id="5188280at2"/>
<reference evidence="2 3" key="1">
    <citation type="submission" date="2018-12" db="EMBL/GenBank/DDBJ databases">
        <title>Complete genome sequence of Flaviflexus salsibiostraticola KCTC 33148.</title>
        <authorList>
            <person name="Bae J.-W."/>
        </authorList>
    </citation>
    <scope>NUCLEOTIDE SEQUENCE [LARGE SCALE GENOMIC DNA]</scope>
    <source>
        <strain evidence="2 3">KCTC 33148</strain>
    </source>
</reference>
<dbReference type="RefSeq" id="WP_126040506.1">
    <property type="nucleotide sequence ID" value="NZ_CP034438.1"/>
</dbReference>
<keyword evidence="3" id="KW-1185">Reference proteome</keyword>
<evidence type="ECO:0000256" key="1">
    <source>
        <dbReference type="SAM" id="MobiDB-lite"/>
    </source>
</evidence>
<dbReference type="Proteomes" id="UP000270021">
    <property type="component" value="Chromosome"/>
</dbReference>
<protein>
    <submittedName>
        <fullName evidence="2">Uncharacterized protein</fullName>
    </submittedName>
</protein>
<dbReference type="AlphaFoldDB" id="A0A3Q8WTN7"/>
<dbReference type="EMBL" id="CP034438">
    <property type="protein sequence ID" value="AZN30073.1"/>
    <property type="molecule type" value="Genomic_DNA"/>
</dbReference>